<dbReference type="AlphaFoldDB" id="A0A8J5XSQ7"/>
<dbReference type="SUPFAM" id="SSF50630">
    <property type="entry name" value="Acid proteases"/>
    <property type="match status" value="1"/>
</dbReference>
<organism evidence="1 2">
    <name type="scientific">Diacronema lutheri</name>
    <name type="common">Unicellular marine alga</name>
    <name type="synonym">Monochrysis lutheri</name>
    <dbReference type="NCBI Taxonomy" id="2081491"/>
    <lineage>
        <taxon>Eukaryota</taxon>
        <taxon>Haptista</taxon>
        <taxon>Haptophyta</taxon>
        <taxon>Pavlovophyceae</taxon>
        <taxon>Pavlovales</taxon>
        <taxon>Pavlovaceae</taxon>
        <taxon>Diacronema</taxon>
    </lineage>
</organism>
<evidence type="ECO:0000313" key="2">
    <source>
        <dbReference type="Proteomes" id="UP000751190"/>
    </source>
</evidence>
<dbReference type="Gene3D" id="2.40.70.10">
    <property type="entry name" value="Acid Proteases"/>
    <property type="match status" value="1"/>
</dbReference>
<name>A0A8J5XSQ7_DIALT</name>
<dbReference type="InterPro" id="IPR021109">
    <property type="entry name" value="Peptidase_aspartic_dom_sf"/>
</dbReference>
<comment type="caution">
    <text evidence="1">The sequence shown here is derived from an EMBL/GenBank/DDBJ whole genome shotgun (WGS) entry which is preliminary data.</text>
</comment>
<gene>
    <name evidence="1" type="ORF">KFE25_000521</name>
</gene>
<dbReference type="GO" id="GO:0006508">
    <property type="term" value="P:proteolysis"/>
    <property type="evidence" value="ECO:0007669"/>
    <property type="project" value="InterPro"/>
</dbReference>
<accession>A0A8J5XSQ7</accession>
<dbReference type="InterPro" id="IPR001969">
    <property type="entry name" value="Aspartic_peptidase_AS"/>
</dbReference>
<proteinExistence type="predicted"/>
<dbReference type="GO" id="GO:0004190">
    <property type="term" value="F:aspartic-type endopeptidase activity"/>
    <property type="evidence" value="ECO:0007669"/>
    <property type="project" value="InterPro"/>
</dbReference>
<reference evidence="1" key="1">
    <citation type="submission" date="2021-05" db="EMBL/GenBank/DDBJ databases">
        <title>The genome of the haptophyte Pavlova lutheri (Diacronema luteri, Pavlovales) - a model for lipid biosynthesis in eukaryotic algae.</title>
        <authorList>
            <person name="Hulatt C.J."/>
            <person name="Posewitz M.C."/>
        </authorList>
    </citation>
    <scope>NUCLEOTIDE SEQUENCE</scope>
    <source>
        <strain evidence="1">NIVA-4/92</strain>
    </source>
</reference>
<dbReference type="EMBL" id="JAGTXO010000006">
    <property type="protein sequence ID" value="KAG8467205.1"/>
    <property type="molecule type" value="Genomic_DNA"/>
</dbReference>
<sequence>MGDLAVRIAELPLVRVGSALAVEVAIGAHAARRRQLRLLFDTGSAHTWGCMEPAFACTRAAAPISILYADGSSARAQLCAVALAMGERVLRNVPFGAARGCSALGPSLPLAGVFGMSPALGGMHARIGAHVALCARARRRCAARGGQEYVLLLGASTCPFGVARAQRLPVLPSAGGGARARWRVQLVGVRLEVGSAVGFGAARAIRGAHSLNETAIIGPLLRTLLPLPHSDGAHALLDTGATHIFAPHDALLVAGMHALAAEMRLLVDLRGDAPGSPTRSYAVPITPRSSVDGGWRAKLAGLAATLAIHPSAERRWMGVELEARTQWVLGMPFVDTLAGIGFASDASFLDLFEALPRT</sequence>
<protein>
    <submittedName>
        <fullName evidence="1">Uncharacterized protein</fullName>
    </submittedName>
</protein>
<dbReference type="PROSITE" id="PS00141">
    <property type="entry name" value="ASP_PROTEASE"/>
    <property type="match status" value="1"/>
</dbReference>
<dbReference type="Proteomes" id="UP000751190">
    <property type="component" value="Unassembled WGS sequence"/>
</dbReference>
<evidence type="ECO:0000313" key="1">
    <source>
        <dbReference type="EMBL" id="KAG8467205.1"/>
    </source>
</evidence>
<keyword evidence="2" id="KW-1185">Reference proteome</keyword>